<sequence length="417" mass="46553">MSEQTHAPGQGGAYSDLLTLLPDGTPVLNTGVHPMEQLLSMGAEEVLAAFKRSQQQDFLRVIAQLEEPGNPLNRLLGELREIAEKEPHNRFSELALFRPGALRELFIDLHNHVMDHPVWRHPFFLRIFEGDFNADELTLFAKHYFNQVKNTRQCVALALGRFSGVMPLPYGCLNERVSELAQIVLAQLLADEYGVGTHAVEDYPELHGLLGSTTHIVMYRNLFDGLGVTFQEQDVAMLPGVADNVLTQRLLAGDPRFTTVEALASVGLGMEWGVPEFFSLLLGGMIRWGWRNRAPLTQRHLIVFIAHVQYDVLHAISVMLITSFFNHEDDALARIKQATNTLMASRHAMMGDLYRHIFGADCPALGEIALAPEYHLRDRRIADALIEARAQVAPDRVIGGVAYRGSQTLPFVFSQGE</sequence>
<dbReference type="InterPro" id="IPR016084">
    <property type="entry name" value="Haem_Oase-like_multi-hlx"/>
</dbReference>
<evidence type="ECO:0000313" key="1">
    <source>
        <dbReference type="EMBL" id="PUE01892.1"/>
    </source>
</evidence>
<protein>
    <recommendedName>
        <fullName evidence="3">Iron-containing redox enzyme family protein</fullName>
    </recommendedName>
</protein>
<dbReference type="SUPFAM" id="SSF48613">
    <property type="entry name" value="Heme oxygenase-like"/>
    <property type="match status" value="1"/>
</dbReference>
<comment type="caution">
    <text evidence="1">The sequence shown here is derived from an EMBL/GenBank/DDBJ whole genome shotgun (WGS) entry which is preliminary data.</text>
</comment>
<proteinExistence type="predicted"/>
<accession>A0A657Q0B4</accession>
<reference evidence="1 2" key="1">
    <citation type="submission" date="2018-01" db="EMBL/GenBank/DDBJ databases">
        <title>Novel co-symbiosis in the lucinid bivalve Phacoides pectinatus.</title>
        <authorList>
            <person name="Lim S.J."/>
            <person name="Davis B.G."/>
            <person name="Gill D.E."/>
            <person name="Engel A.S."/>
            <person name="Anderson L.C."/>
            <person name="Campbell B.J."/>
        </authorList>
    </citation>
    <scope>NUCLEOTIDE SEQUENCE [LARGE SCALE GENOMIC DNA]</scope>
    <source>
        <strain evidence="1">N3_P5</strain>
    </source>
</reference>
<gene>
    <name evidence="1" type="ORF">C3L24_07160</name>
</gene>
<dbReference type="Proteomes" id="UP000250928">
    <property type="component" value="Unassembled WGS sequence"/>
</dbReference>
<dbReference type="EMBL" id="PQCO01000191">
    <property type="protein sequence ID" value="PUE01892.1"/>
    <property type="molecule type" value="Genomic_DNA"/>
</dbReference>
<evidence type="ECO:0000313" key="2">
    <source>
        <dbReference type="Proteomes" id="UP000250928"/>
    </source>
</evidence>
<evidence type="ECO:0008006" key="3">
    <source>
        <dbReference type="Google" id="ProtNLM"/>
    </source>
</evidence>
<organism evidence="1 2">
    <name type="scientific">Candidatus Sedimenticola endophacoides</name>
    <dbReference type="NCBI Taxonomy" id="2548426"/>
    <lineage>
        <taxon>Bacteria</taxon>
        <taxon>Pseudomonadati</taxon>
        <taxon>Pseudomonadota</taxon>
        <taxon>Gammaproteobacteria</taxon>
        <taxon>Chromatiales</taxon>
        <taxon>Sedimenticolaceae</taxon>
        <taxon>Sedimenticola</taxon>
    </lineage>
</organism>
<dbReference type="AlphaFoldDB" id="A0A657Q0B4"/>
<dbReference type="Gene3D" id="1.20.910.10">
    <property type="entry name" value="Heme oxygenase-like"/>
    <property type="match status" value="1"/>
</dbReference>
<name>A0A657Q0B4_9GAMM</name>